<dbReference type="AlphaFoldDB" id="A0A9N8Z952"/>
<evidence type="ECO:0000313" key="3">
    <source>
        <dbReference type="Proteomes" id="UP000789831"/>
    </source>
</evidence>
<evidence type="ECO:0000313" key="2">
    <source>
        <dbReference type="EMBL" id="CAG8482296.1"/>
    </source>
</evidence>
<accession>A0A9N8Z952</accession>
<feature type="domain" description="YABBY protein C-terminal" evidence="1">
    <location>
        <begin position="1"/>
        <end position="35"/>
    </location>
</feature>
<protein>
    <submittedName>
        <fullName evidence="2">5135_t:CDS:1</fullName>
    </submittedName>
</protein>
<name>A0A9N8Z952_9GLOM</name>
<dbReference type="SUPFAM" id="SSF47095">
    <property type="entry name" value="HMG-box"/>
    <property type="match status" value="1"/>
</dbReference>
<sequence length="40" mass="4648">MKSELVKVKAENPDVNHKDAFKLVAIRWKESPENPKNQTK</sequence>
<comment type="caution">
    <text evidence="2">The sequence shown here is derived from an EMBL/GenBank/DDBJ whole genome shotgun (WGS) entry which is preliminary data.</text>
</comment>
<keyword evidence="3" id="KW-1185">Reference proteome</keyword>
<gene>
    <name evidence="2" type="ORF">AGERDE_LOCUS3301</name>
</gene>
<dbReference type="EMBL" id="CAJVPL010000315">
    <property type="protein sequence ID" value="CAG8482296.1"/>
    <property type="molecule type" value="Genomic_DNA"/>
</dbReference>
<reference evidence="2" key="1">
    <citation type="submission" date="2021-06" db="EMBL/GenBank/DDBJ databases">
        <authorList>
            <person name="Kallberg Y."/>
            <person name="Tangrot J."/>
            <person name="Rosling A."/>
        </authorList>
    </citation>
    <scope>NUCLEOTIDE SEQUENCE</scope>
    <source>
        <strain evidence="2">MT106</strain>
    </source>
</reference>
<dbReference type="InterPro" id="IPR056775">
    <property type="entry name" value="YABBY_C"/>
</dbReference>
<dbReference type="OrthoDB" id="667577at2759"/>
<organism evidence="2 3">
    <name type="scientific">Ambispora gerdemannii</name>
    <dbReference type="NCBI Taxonomy" id="144530"/>
    <lineage>
        <taxon>Eukaryota</taxon>
        <taxon>Fungi</taxon>
        <taxon>Fungi incertae sedis</taxon>
        <taxon>Mucoromycota</taxon>
        <taxon>Glomeromycotina</taxon>
        <taxon>Glomeromycetes</taxon>
        <taxon>Archaeosporales</taxon>
        <taxon>Ambisporaceae</taxon>
        <taxon>Ambispora</taxon>
    </lineage>
</organism>
<dbReference type="Pfam" id="PF04690">
    <property type="entry name" value="YABBY"/>
    <property type="match status" value="1"/>
</dbReference>
<dbReference type="Proteomes" id="UP000789831">
    <property type="component" value="Unassembled WGS sequence"/>
</dbReference>
<evidence type="ECO:0000259" key="1">
    <source>
        <dbReference type="Pfam" id="PF04690"/>
    </source>
</evidence>
<proteinExistence type="predicted"/>
<dbReference type="InterPro" id="IPR036910">
    <property type="entry name" value="HMG_box_dom_sf"/>
</dbReference>